<evidence type="ECO:0000259" key="1">
    <source>
        <dbReference type="Pfam" id="PF00535"/>
    </source>
</evidence>
<organism evidence="2 3">
    <name type="scientific">Fannyhessea vaginae PB189-T1-4</name>
    <dbReference type="NCBI Taxonomy" id="866774"/>
    <lineage>
        <taxon>Bacteria</taxon>
        <taxon>Bacillati</taxon>
        <taxon>Actinomycetota</taxon>
        <taxon>Coriobacteriia</taxon>
        <taxon>Coriobacteriales</taxon>
        <taxon>Atopobiaceae</taxon>
        <taxon>Fannyhessea</taxon>
    </lineage>
</organism>
<dbReference type="GO" id="GO:0016757">
    <property type="term" value="F:glycosyltransferase activity"/>
    <property type="evidence" value="ECO:0007669"/>
    <property type="project" value="UniProtKB-KW"/>
</dbReference>
<keyword evidence="2" id="KW-0328">Glycosyltransferase</keyword>
<sequence length="386" mass="44140">MNTPKPHVSMLVPIYNVGAYLEECLRSLEAQSYTNYEALLLDDGSSDESVEIAKSYADRDPRFLYIRKENSGYGDTLMCGLNRARGEYIGILESDDVMREDALMHMVSRVDATCCDVYHGAFMFWWSKTDTKKPYIAFNQRLVAYCTGASQLKPLRPVYAERACAMSLFLCMPSVWAGLYKRSFLQSHAIGFRSTKGAAFQDTSFVFKVYACAESCLVDNVPLINYRQDRETSSIHDVTKADALMGEYDEIFLWSDSMGRAANTAPASSAHNHAADYARRLYALSWTVYSNGMLWYFDKFDARMQHTFAQRMSRHIRALKDMYGASLAGVDPWRSLQLNAVQSNPERFVRARERRHDSTRSKLHYAFVLGGLRGVRAALQERWERR</sequence>
<dbReference type="PANTHER" id="PTHR22916:SF3">
    <property type="entry name" value="UDP-GLCNAC:BETAGAL BETA-1,3-N-ACETYLGLUCOSAMINYLTRANSFERASE-LIKE PROTEIN 1"/>
    <property type="match status" value="1"/>
</dbReference>
<proteinExistence type="predicted"/>
<dbReference type="InterPro" id="IPR001173">
    <property type="entry name" value="Glyco_trans_2-like"/>
</dbReference>
<name>A0ABP2IZ71_9ACTN</name>
<keyword evidence="3" id="KW-1185">Reference proteome</keyword>
<accession>A0ABP2IZ71</accession>
<dbReference type="InterPro" id="IPR029044">
    <property type="entry name" value="Nucleotide-diphossugar_trans"/>
</dbReference>
<dbReference type="RefSeq" id="WP_006304059.1">
    <property type="nucleotide sequence ID" value="NZ_AEDQ01000017.1"/>
</dbReference>
<evidence type="ECO:0000313" key="3">
    <source>
        <dbReference type="Proteomes" id="UP000004431"/>
    </source>
</evidence>
<feature type="domain" description="Glycosyltransferase 2-like" evidence="1">
    <location>
        <begin position="9"/>
        <end position="138"/>
    </location>
</feature>
<dbReference type="PANTHER" id="PTHR22916">
    <property type="entry name" value="GLYCOSYLTRANSFERASE"/>
    <property type="match status" value="1"/>
</dbReference>
<protein>
    <submittedName>
        <fullName evidence="2">Glycosyltransferase, group 2 family protein</fullName>
        <ecNumber evidence="2">2.4.-.-</ecNumber>
    </submittedName>
</protein>
<gene>
    <name evidence="2" type="ORF">HMPREF9248_1049</name>
</gene>
<dbReference type="Gene3D" id="3.90.550.10">
    <property type="entry name" value="Spore Coat Polysaccharide Biosynthesis Protein SpsA, Chain A"/>
    <property type="match status" value="1"/>
</dbReference>
<keyword evidence="2" id="KW-0808">Transferase</keyword>
<dbReference type="EC" id="2.4.-.-" evidence="2"/>
<evidence type="ECO:0000313" key="2">
    <source>
        <dbReference type="EMBL" id="EFL44347.1"/>
    </source>
</evidence>
<dbReference type="CDD" id="cd00761">
    <property type="entry name" value="Glyco_tranf_GTA_type"/>
    <property type="match status" value="1"/>
</dbReference>
<dbReference type="EMBL" id="AEDQ01000017">
    <property type="protein sequence ID" value="EFL44347.1"/>
    <property type="molecule type" value="Genomic_DNA"/>
</dbReference>
<dbReference type="SUPFAM" id="SSF53448">
    <property type="entry name" value="Nucleotide-diphospho-sugar transferases"/>
    <property type="match status" value="1"/>
</dbReference>
<comment type="caution">
    <text evidence="2">The sequence shown here is derived from an EMBL/GenBank/DDBJ whole genome shotgun (WGS) entry which is preliminary data.</text>
</comment>
<dbReference type="Pfam" id="PF00535">
    <property type="entry name" value="Glycos_transf_2"/>
    <property type="match status" value="1"/>
</dbReference>
<reference evidence="2 3" key="1">
    <citation type="submission" date="2010-08" db="EMBL/GenBank/DDBJ databases">
        <authorList>
            <person name="Durkin A.S."/>
            <person name="Madupu R."/>
            <person name="Torralba M."/>
            <person name="Gillis M."/>
            <person name="Methe B."/>
            <person name="Sutton G."/>
            <person name="Nelson K.E."/>
        </authorList>
    </citation>
    <scope>NUCLEOTIDE SEQUENCE [LARGE SCALE GENOMIC DNA]</scope>
    <source>
        <strain evidence="2 3">PB189-T1-4</strain>
    </source>
</reference>
<dbReference type="Proteomes" id="UP000004431">
    <property type="component" value="Unassembled WGS sequence"/>
</dbReference>